<dbReference type="SMART" id="SM00448">
    <property type="entry name" value="REC"/>
    <property type="match status" value="1"/>
</dbReference>
<dbReference type="SMART" id="SM00850">
    <property type="entry name" value="LytTR"/>
    <property type="match status" value="1"/>
</dbReference>
<reference evidence="5" key="1">
    <citation type="submission" date="2020-03" db="EMBL/GenBank/DDBJ databases">
        <title>Draft sequencing of Calidifontibacter sp. DB0510.</title>
        <authorList>
            <person name="Kim D.-U."/>
        </authorList>
    </citation>
    <scope>NUCLEOTIDE SEQUENCE</scope>
    <source>
        <strain evidence="5">DB0510</strain>
    </source>
</reference>
<dbReference type="Gene3D" id="3.40.50.2300">
    <property type="match status" value="1"/>
</dbReference>
<dbReference type="PROSITE" id="PS50930">
    <property type="entry name" value="HTH_LYTTR"/>
    <property type="match status" value="1"/>
</dbReference>
<keyword evidence="2" id="KW-0597">Phosphoprotein</keyword>
<dbReference type="SUPFAM" id="SSF52172">
    <property type="entry name" value="CheY-like"/>
    <property type="match status" value="1"/>
</dbReference>
<protein>
    <submittedName>
        <fullName evidence="5">Response regulator transcription factor</fullName>
    </submittedName>
</protein>
<dbReference type="PROSITE" id="PS50110">
    <property type="entry name" value="RESPONSE_REGULATORY"/>
    <property type="match status" value="1"/>
</dbReference>
<dbReference type="EMBL" id="JAAOIV010000008">
    <property type="protein sequence ID" value="NHN56396.1"/>
    <property type="molecule type" value="Genomic_DNA"/>
</dbReference>
<dbReference type="GO" id="GO:0032993">
    <property type="term" value="C:protein-DNA complex"/>
    <property type="evidence" value="ECO:0007669"/>
    <property type="project" value="TreeGrafter"/>
</dbReference>
<dbReference type="CDD" id="cd17532">
    <property type="entry name" value="REC_LytTR_AlgR-like"/>
    <property type="match status" value="1"/>
</dbReference>
<name>A0A967B7W8_9MICO</name>
<evidence type="ECO:0000259" key="4">
    <source>
        <dbReference type="PROSITE" id="PS50930"/>
    </source>
</evidence>
<dbReference type="GO" id="GO:0006355">
    <property type="term" value="P:regulation of DNA-templated transcription"/>
    <property type="evidence" value="ECO:0007669"/>
    <property type="project" value="TreeGrafter"/>
</dbReference>
<sequence length="245" mass="26618">MTPRLRALVVDDEAPARSELAWLLQQHADIAEVATAASGAEALAMLESSPVDVVFSDIAMPGLDGMTLAKVLAKFAERPAIVFVTAYEEHAVDAFAVDAVDYLVKPVRPERVDDAVRRCLEGLRPATGETAEEERVAVELGGVTKFIPLSEIRYAQASGDYARLHTATSSHLIRVPLTTLEERWRSAGFERIHRSTLVSLKHVTQLRAEGGGLVALVGDTPLTVSRRHGRALRGRLLDLHSARGD</sequence>
<feature type="domain" description="Response regulatory" evidence="3">
    <location>
        <begin position="6"/>
        <end position="120"/>
    </location>
</feature>
<dbReference type="InterPro" id="IPR007492">
    <property type="entry name" value="LytTR_DNA-bd_dom"/>
</dbReference>
<accession>A0A967B7W8</accession>
<dbReference type="InterPro" id="IPR039420">
    <property type="entry name" value="WalR-like"/>
</dbReference>
<gene>
    <name evidence="5" type="ORF">G9U51_11470</name>
</gene>
<dbReference type="Gene3D" id="2.40.50.1020">
    <property type="entry name" value="LytTr DNA-binding domain"/>
    <property type="match status" value="1"/>
</dbReference>
<dbReference type="Pfam" id="PF04397">
    <property type="entry name" value="LytTR"/>
    <property type="match status" value="1"/>
</dbReference>
<feature type="modified residue" description="4-aspartylphosphate" evidence="2">
    <location>
        <position position="57"/>
    </location>
</feature>
<proteinExistence type="predicted"/>
<dbReference type="PANTHER" id="PTHR48111:SF69">
    <property type="entry name" value="RESPONSE REGULATOR RECEIVER"/>
    <property type="match status" value="1"/>
</dbReference>
<evidence type="ECO:0000256" key="2">
    <source>
        <dbReference type="PROSITE-ProRule" id="PRU00169"/>
    </source>
</evidence>
<dbReference type="GO" id="GO:0005829">
    <property type="term" value="C:cytosol"/>
    <property type="evidence" value="ECO:0007669"/>
    <property type="project" value="TreeGrafter"/>
</dbReference>
<evidence type="ECO:0000256" key="1">
    <source>
        <dbReference type="ARBA" id="ARBA00023125"/>
    </source>
</evidence>
<keyword evidence="6" id="KW-1185">Reference proteome</keyword>
<dbReference type="InterPro" id="IPR001789">
    <property type="entry name" value="Sig_transdc_resp-reg_receiver"/>
</dbReference>
<evidence type="ECO:0000313" key="6">
    <source>
        <dbReference type="Proteomes" id="UP000744769"/>
    </source>
</evidence>
<comment type="caution">
    <text evidence="5">The sequence shown here is derived from an EMBL/GenBank/DDBJ whole genome shotgun (WGS) entry which is preliminary data.</text>
</comment>
<evidence type="ECO:0000259" key="3">
    <source>
        <dbReference type="PROSITE" id="PS50110"/>
    </source>
</evidence>
<dbReference type="AlphaFoldDB" id="A0A967B7W8"/>
<dbReference type="Proteomes" id="UP000744769">
    <property type="component" value="Unassembled WGS sequence"/>
</dbReference>
<feature type="domain" description="HTH LytTR-type" evidence="4">
    <location>
        <begin position="136"/>
        <end position="238"/>
    </location>
</feature>
<dbReference type="GO" id="GO:0000976">
    <property type="term" value="F:transcription cis-regulatory region binding"/>
    <property type="evidence" value="ECO:0007669"/>
    <property type="project" value="TreeGrafter"/>
</dbReference>
<dbReference type="InterPro" id="IPR011006">
    <property type="entry name" value="CheY-like_superfamily"/>
</dbReference>
<dbReference type="GO" id="GO:0000156">
    <property type="term" value="F:phosphorelay response regulator activity"/>
    <property type="evidence" value="ECO:0007669"/>
    <property type="project" value="TreeGrafter"/>
</dbReference>
<dbReference type="PANTHER" id="PTHR48111">
    <property type="entry name" value="REGULATOR OF RPOS"/>
    <property type="match status" value="1"/>
</dbReference>
<dbReference type="RefSeq" id="WP_166197068.1">
    <property type="nucleotide sequence ID" value="NZ_JAAOIV010000008.1"/>
</dbReference>
<dbReference type="Pfam" id="PF00072">
    <property type="entry name" value="Response_reg"/>
    <property type="match status" value="1"/>
</dbReference>
<evidence type="ECO:0000313" key="5">
    <source>
        <dbReference type="EMBL" id="NHN56396.1"/>
    </source>
</evidence>
<organism evidence="5 6">
    <name type="scientific">Metallococcus carri</name>
    <dbReference type="NCBI Taxonomy" id="1656884"/>
    <lineage>
        <taxon>Bacteria</taxon>
        <taxon>Bacillati</taxon>
        <taxon>Actinomycetota</taxon>
        <taxon>Actinomycetes</taxon>
        <taxon>Micrococcales</taxon>
        <taxon>Dermacoccaceae</taxon>
        <taxon>Metallococcus</taxon>
    </lineage>
</organism>
<keyword evidence="1" id="KW-0238">DNA-binding</keyword>